<proteinExistence type="inferred from homology"/>
<evidence type="ECO:0000313" key="7">
    <source>
        <dbReference type="Proteomes" id="UP000758155"/>
    </source>
</evidence>
<dbReference type="InterPro" id="IPR016181">
    <property type="entry name" value="Acyl_CoA_acyltransferase"/>
</dbReference>
<dbReference type="EMBL" id="SWKV01000065">
    <property type="protein sequence ID" value="KAF3034699.1"/>
    <property type="molecule type" value="Genomic_DNA"/>
</dbReference>
<dbReference type="OrthoDB" id="5043642at2759"/>
<dbReference type="InterPro" id="IPR000182">
    <property type="entry name" value="GNAT_dom"/>
</dbReference>
<dbReference type="SUPFAM" id="SSF55729">
    <property type="entry name" value="Acyl-CoA N-acyltransferases (Nat)"/>
    <property type="match status" value="1"/>
</dbReference>
<gene>
    <name evidence="6" type="ORF">E8E12_005503</name>
</gene>
<keyword evidence="2" id="KW-0808">Transferase</keyword>
<dbReference type="Pfam" id="PF13302">
    <property type="entry name" value="Acetyltransf_3"/>
    <property type="match status" value="1"/>
</dbReference>
<dbReference type="Gene3D" id="3.40.630.30">
    <property type="match status" value="1"/>
</dbReference>
<reference evidence="6" key="1">
    <citation type="submission" date="2019-04" db="EMBL/GenBank/DDBJ databases">
        <title>Sequencing of skin fungus with MAO and IRED activity.</title>
        <authorList>
            <person name="Marsaioli A.J."/>
            <person name="Bonatto J.M.C."/>
            <person name="Reis Junior O."/>
        </authorList>
    </citation>
    <scope>NUCLEOTIDE SEQUENCE</scope>
    <source>
        <strain evidence="6">28M1</strain>
    </source>
</reference>
<name>A0A9P4WKE1_9PLEO</name>
<dbReference type="PANTHER" id="PTHR13256:SF16">
    <property type="entry name" value="ALPHA_BETA-TUBULIN-N-ACETYLTRANSFERASE 9"/>
    <property type="match status" value="1"/>
</dbReference>
<protein>
    <recommendedName>
        <fullName evidence="5">N-acetyltransferase domain-containing protein</fullName>
    </recommendedName>
</protein>
<dbReference type="AlphaFoldDB" id="A0A9P4WKE1"/>
<evidence type="ECO:0000259" key="5">
    <source>
        <dbReference type="Pfam" id="PF13302"/>
    </source>
</evidence>
<sequence>MKINEFTSIIAPRVLLVPYSAHHVPTYHEWMKDEEIQKATASEPLTLDEEYSMQRSWRTDNDKLTFIVCTHPGEQRPSTSNSDPSSATQAITAGKEDAPQHMVGDVNLFLYDDEEDEEQSPDEHRPRRVIGELEIMIARRDHQGKGLALETLRAFMSYIQSHLPAISSEFAGARGVEWRYLRVKIDKDNARSLKLFERVGLVRTSAEPNYFGEVELRTPFVGGRLRHVEAKIGLEGFGRTVGYNIQDSQG</sequence>
<dbReference type="Proteomes" id="UP000758155">
    <property type="component" value="Unassembled WGS sequence"/>
</dbReference>
<evidence type="ECO:0000313" key="6">
    <source>
        <dbReference type="EMBL" id="KAF3034699.1"/>
    </source>
</evidence>
<accession>A0A9P4WKE1</accession>
<evidence type="ECO:0000256" key="2">
    <source>
        <dbReference type="ARBA" id="ARBA00022679"/>
    </source>
</evidence>
<dbReference type="GO" id="GO:0008080">
    <property type="term" value="F:N-acetyltransferase activity"/>
    <property type="evidence" value="ECO:0007669"/>
    <property type="project" value="InterPro"/>
</dbReference>
<evidence type="ECO:0000256" key="1">
    <source>
        <dbReference type="ARBA" id="ARBA00009342"/>
    </source>
</evidence>
<keyword evidence="7" id="KW-1185">Reference proteome</keyword>
<dbReference type="InterPro" id="IPR039135">
    <property type="entry name" value="NAT9-like"/>
</dbReference>
<feature type="compositionally biased region" description="Polar residues" evidence="4">
    <location>
        <begin position="76"/>
        <end position="91"/>
    </location>
</feature>
<evidence type="ECO:0000256" key="4">
    <source>
        <dbReference type="SAM" id="MobiDB-lite"/>
    </source>
</evidence>
<feature type="domain" description="N-acetyltransferase" evidence="5">
    <location>
        <begin position="13"/>
        <end position="201"/>
    </location>
</feature>
<comment type="similarity">
    <text evidence="1">Belongs to the acetyltransferase family. GNAT subfamily.</text>
</comment>
<dbReference type="PANTHER" id="PTHR13256">
    <property type="entry name" value="N-ACETYLTRANSFERASE 9"/>
    <property type="match status" value="1"/>
</dbReference>
<organism evidence="6 7">
    <name type="scientific">Didymella heteroderae</name>
    <dbReference type="NCBI Taxonomy" id="1769908"/>
    <lineage>
        <taxon>Eukaryota</taxon>
        <taxon>Fungi</taxon>
        <taxon>Dikarya</taxon>
        <taxon>Ascomycota</taxon>
        <taxon>Pezizomycotina</taxon>
        <taxon>Dothideomycetes</taxon>
        <taxon>Pleosporomycetidae</taxon>
        <taxon>Pleosporales</taxon>
        <taxon>Pleosporineae</taxon>
        <taxon>Didymellaceae</taxon>
        <taxon>Didymella</taxon>
    </lineage>
</organism>
<evidence type="ECO:0000256" key="3">
    <source>
        <dbReference type="ARBA" id="ARBA00023315"/>
    </source>
</evidence>
<comment type="caution">
    <text evidence="6">The sequence shown here is derived from an EMBL/GenBank/DDBJ whole genome shotgun (WGS) entry which is preliminary data.</text>
</comment>
<keyword evidence="3" id="KW-0012">Acyltransferase</keyword>
<feature type="region of interest" description="Disordered" evidence="4">
    <location>
        <begin position="71"/>
        <end position="97"/>
    </location>
</feature>